<evidence type="ECO:0000313" key="2">
    <source>
        <dbReference type="Proteomes" id="UP000822688"/>
    </source>
</evidence>
<comment type="caution">
    <text evidence="1">The sequence shown here is derived from an EMBL/GenBank/DDBJ whole genome shotgun (WGS) entry which is preliminary data.</text>
</comment>
<keyword evidence="2" id="KW-1185">Reference proteome</keyword>
<reference evidence="1" key="1">
    <citation type="submission" date="2020-06" db="EMBL/GenBank/DDBJ databases">
        <title>WGS assembly of Ceratodon purpureus strain R40.</title>
        <authorList>
            <person name="Carey S.B."/>
            <person name="Jenkins J."/>
            <person name="Shu S."/>
            <person name="Lovell J.T."/>
            <person name="Sreedasyam A."/>
            <person name="Maumus F."/>
            <person name="Tiley G.P."/>
            <person name="Fernandez-Pozo N."/>
            <person name="Barry K."/>
            <person name="Chen C."/>
            <person name="Wang M."/>
            <person name="Lipzen A."/>
            <person name="Daum C."/>
            <person name="Saski C.A."/>
            <person name="Payton A.C."/>
            <person name="Mcbreen J.C."/>
            <person name="Conrad R.E."/>
            <person name="Kollar L.M."/>
            <person name="Olsson S."/>
            <person name="Huttunen S."/>
            <person name="Landis J.B."/>
            <person name="Wickett N.J."/>
            <person name="Johnson M.G."/>
            <person name="Rensing S.A."/>
            <person name="Grimwood J."/>
            <person name="Schmutz J."/>
            <person name="Mcdaniel S.F."/>
        </authorList>
    </citation>
    <scope>NUCLEOTIDE SEQUENCE</scope>
    <source>
        <strain evidence="1">R40</strain>
    </source>
</reference>
<gene>
    <name evidence="1" type="ORF">KC19_9G146500</name>
</gene>
<dbReference type="Proteomes" id="UP000822688">
    <property type="component" value="Chromosome 9"/>
</dbReference>
<organism evidence="1 2">
    <name type="scientific">Ceratodon purpureus</name>
    <name type="common">Fire moss</name>
    <name type="synonym">Dicranum purpureum</name>
    <dbReference type="NCBI Taxonomy" id="3225"/>
    <lineage>
        <taxon>Eukaryota</taxon>
        <taxon>Viridiplantae</taxon>
        <taxon>Streptophyta</taxon>
        <taxon>Embryophyta</taxon>
        <taxon>Bryophyta</taxon>
        <taxon>Bryophytina</taxon>
        <taxon>Bryopsida</taxon>
        <taxon>Dicranidae</taxon>
        <taxon>Pseudoditrichales</taxon>
        <taxon>Ditrichaceae</taxon>
        <taxon>Ceratodon</taxon>
    </lineage>
</organism>
<dbReference type="EMBL" id="CM026430">
    <property type="protein sequence ID" value="KAG0562441.1"/>
    <property type="molecule type" value="Genomic_DNA"/>
</dbReference>
<protein>
    <submittedName>
        <fullName evidence="1">Uncharacterized protein</fullName>
    </submittedName>
</protein>
<accession>A0A8T0GS00</accession>
<dbReference type="AlphaFoldDB" id="A0A8T0GS00"/>
<evidence type="ECO:0000313" key="1">
    <source>
        <dbReference type="EMBL" id="KAG0562441.1"/>
    </source>
</evidence>
<name>A0A8T0GS00_CERPU</name>
<sequence>MSEFKFTANLAFNAFRCSNIKEAFKRCHLFMKSSDDSPLSDPTWRLLHHDQSSELRRTRGQEDSSQKLRVRYKLGVSAVNAMCERIQSRLLYSEFVSYIRRLTLHLLRSLRLLTNCFAPAF</sequence>
<proteinExistence type="predicted"/>